<gene>
    <name evidence="1" type="ORF">C8D88_106250</name>
</gene>
<proteinExistence type="predicted"/>
<dbReference type="RefSeq" id="WP_109638207.1">
    <property type="nucleotide sequence ID" value="NZ_QGHB01000006.1"/>
</dbReference>
<evidence type="ECO:0000313" key="1">
    <source>
        <dbReference type="EMBL" id="PWK85622.1"/>
    </source>
</evidence>
<dbReference type="SUPFAM" id="SSF88659">
    <property type="entry name" value="Sigma3 and sigma4 domains of RNA polymerase sigma factors"/>
    <property type="match status" value="1"/>
</dbReference>
<evidence type="ECO:0008006" key="3">
    <source>
        <dbReference type="Google" id="ProtNLM"/>
    </source>
</evidence>
<organism evidence="1 2">
    <name type="scientific">Lentzea atacamensis</name>
    <dbReference type="NCBI Taxonomy" id="531938"/>
    <lineage>
        <taxon>Bacteria</taxon>
        <taxon>Bacillati</taxon>
        <taxon>Actinomycetota</taxon>
        <taxon>Actinomycetes</taxon>
        <taxon>Pseudonocardiales</taxon>
        <taxon>Pseudonocardiaceae</taxon>
        <taxon>Lentzea</taxon>
    </lineage>
</organism>
<dbReference type="InterPro" id="IPR013324">
    <property type="entry name" value="RNA_pol_sigma_r3/r4-like"/>
</dbReference>
<comment type="caution">
    <text evidence="1">The sequence shown here is derived from an EMBL/GenBank/DDBJ whole genome shotgun (WGS) entry which is preliminary data.</text>
</comment>
<protein>
    <recommendedName>
        <fullName evidence="3">RNA polymerase sigma factor 70 region 4 type 2 domain-containing protein</fullName>
    </recommendedName>
</protein>
<sequence>MDDDHGRISTRRIADAFAELLPEHREVIMRAYCGASVTELAGALSVSEDIVKSRLHHGLRPFRSALQKNGVTVP</sequence>
<reference evidence="1 2" key="1">
    <citation type="submission" date="2018-05" db="EMBL/GenBank/DDBJ databases">
        <title>Genomic Encyclopedia of Type Strains, Phase IV (KMG-IV): sequencing the most valuable type-strain genomes for metagenomic binning, comparative biology and taxonomic classification.</title>
        <authorList>
            <person name="Goeker M."/>
        </authorList>
    </citation>
    <scope>NUCLEOTIDE SEQUENCE [LARGE SCALE GENOMIC DNA]</scope>
    <source>
        <strain evidence="1 2">DSM 45480</strain>
    </source>
</reference>
<name>A0A316HW23_9PSEU</name>
<dbReference type="Proteomes" id="UP000246005">
    <property type="component" value="Unassembled WGS sequence"/>
</dbReference>
<evidence type="ECO:0000313" key="2">
    <source>
        <dbReference type="Proteomes" id="UP000246005"/>
    </source>
</evidence>
<dbReference type="Gene3D" id="1.10.10.10">
    <property type="entry name" value="Winged helix-like DNA-binding domain superfamily/Winged helix DNA-binding domain"/>
    <property type="match status" value="1"/>
</dbReference>
<dbReference type="EMBL" id="QGHB01000006">
    <property type="protein sequence ID" value="PWK85622.1"/>
    <property type="molecule type" value="Genomic_DNA"/>
</dbReference>
<dbReference type="AlphaFoldDB" id="A0A316HW23"/>
<accession>A0A316HW23</accession>
<dbReference type="InterPro" id="IPR036388">
    <property type="entry name" value="WH-like_DNA-bd_sf"/>
</dbReference>